<dbReference type="InterPro" id="IPR014748">
    <property type="entry name" value="Enoyl-CoA_hydra_C"/>
</dbReference>
<evidence type="ECO:0000256" key="1">
    <source>
        <dbReference type="ARBA" id="ARBA00005254"/>
    </source>
</evidence>
<dbReference type="RefSeq" id="WP_044850292.1">
    <property type="nucleotide sequence ID" value="NZ_CP016174.1"/>
</dbReference>
<protein>
    <submittedName>
        <fullName evidence="3">Enoyl-CoA hydratase</fullName>
    </submittedName>
</protein>
<keyword evidence="4" id="KW-1185">Reference proteome</keyword>
<dbReference type="Gene3D" id="1.10.12.10">
    <property type="entry name" value="Lyase 2-enoyl-coa Hydratase, Chain A, domain 2"/>
    <property type="match status" value="1"/>
</dbReference>
<dbReference type="InterPro" id="IPR029045">
    <property type="entry name" value="ClpP/crotonase-like_dom_sf"/>
</dbReference>
<sequence>MTQSDVDTVRFAVDGAVATITFDKPGRGNAMDPQMQVHYGDLLGKASADPRVRAVVVTGSGRSFCPGADLGLLADVSSSTTAPPEHEGFRNVLAATYADVPVVAAINGGCAGLGFVIACAADVRFAAAGAKFTTAFARRGLIAEYGIAKLLPELVGRGRALDLLLSGRTFTAEQAHEYGLVQEVVPAEELPLRAHAYATELATYSAPRSMALMKRQVAREAGLSLEEAAREATALMLDSFGRPELPEGLASWEERRAPDFPPYQGDS</sequence>
<evidence type="ECO:0000313" key="4">
    <source>
        <dbReference type="Proteomes" id="UP000093695"/>
    </source>
</evidence>
<organism evidence="3 4">
    <name type="scientific">Amycolatopsis orientalis</name>
    <name type="common">Nocardia orientalis</name>
    <dbReference type="NCBI Taxonomy" id="31958"/>
    <lineage>
        <taxon>Bacteria</taxon>
        <taxon>Bacillati</taxon>
        <taxon>Actinomycetota</taxon>
        <taxon>Actinomycetes</taxon>
        <taxon>Pseudonocardiales</taxon>
        <taxon>Pseudonocardiaceae</taxon>
        <taxon>Amycolatopsis</taxon>
    </lineage>
</organism>
<reference evidence="3 4" key="1">
    <citation type="journal article" date="2015" name="Genome Announc.">
        <title>Draft Genome Sequence of Norvancomycin-Producing Strain Amycolatopsis orientalis CPCC200066.</title>
        <authorList>
            <person name="Lei X."/>
            <person name="Yuan F."/>
            <person name="Shi Y."/>
            <person name="Li X."/>
            <person name="Wang L."/>
            <person name="Hong B."/>
        </authorList>
    </citation>
    <scope>NUCLEOTIDE SEQUENCE [LARGE SCALE GENOMIC DNA]</scope>
    <source>
        <strain evidence="3 4">B-37</strain>
    </source>
</reference>
<dbReference type="EMBL" id="CP016174">
    <property type="protein sequence ID" value="ANN16899.1"/>
    <property type="molecule type" value="Genomic_DNA"/>
</dbReference>
<dbReference type="InterPro" id="IPR001753">
    <property type="entry name" value="Enoyl-CoA_hydra/iso"/>
</dbReference>
<accession>A0A193BXK7</accession>
<dbReference type="Pfam" id="PF00378">
    <property type="entry name" value="ECH_1"/>
    <property type="match status" value="1"/>
</dbReference>
<dbReference type="AlphaFoldDB" id="A0A193BXK7"/>
<dbReference type="PANTHER" id="PTHR43459">
    <property type="entry name" value="ENOYL-COA HYDRATASE"/>
    <property type="match status" value="1"/>
</dbReference>
<name>A0A193BXK7_AMYOR</name>
<evidence type="ECO:0000256" key="2">
    <source>
        <dbReference type="SAM" id="MobiDB-lite"/>
    </source>
</evidence>
<proteinExistence type="inferred from homology"/>
<comment type="similarity">
    <text evidence="1">Belongs to the enoyl-CoA hydratase/isomerase family.</text>
</comment>
<dbReference type="PANTHER" id="PTHR43459:SF1">
    <property type="entry name" value="EG:BACN32G11.4 PROTEIN"/>
    <property type="match status" value="1"/>
</dbReference>
<dbReference type="CDD" id="cd06558">
    <property type="entry name" value="crotonase-like"/>
    <property type="match status" value="1"/>
</dbReference>
<dbReference type="KEGG" id="aori:SD37_15435"/>
<gene>
    <name evidence="3" type="ORF">SD37_15435</name>
</gene>
<evidence type="ECO:0000313" key="3">
    <source>
        <dbReference type="EMBL" id="ANN16899.1"/>
    </source>
</evidence>
<dbReference type="Proteomes" id="UP000093695">
    <property type="component" value="Chromosome"/>
</dbReference>
<feature type="region of interest" description="Disordered" evidence="2">
    <location>
        <begin position="248"/>
        <end position="267"/>
    </location>
</feature>
<dbReference type="SUPFAM" id="SSF52096">
    <property type="entry name" value="ClpP/crotonase"/>
    <property type="match status" value="1"/>
</dbReference>
<dbReference type="GO" id="GO:0003824">
    <property type="term" value="F:catalytic activity"/>
    <property type="evidence" value="ECO:0007669"/>
    <property type="project" value="UniProtKB-ARBA"/>
</dbReference>
<dbReference type="STRING" id="31958.SD37_15435"/>
<dbReference type="Gene3D" id="3.90.226.10">
    <property type="entry name" value="2-enoyl-CoA Hydratase, Chain A, domain 1"/>
    <property type="match status" value="1"/>
</dbReference>
<dbReference type="eggNOG" id="COG1024">
    <property type="taxonomic scope" value="Bacteria"/>
</dbReference>